<keyword evidence="4 6" id="KW-0067">ATP-binding</keyword>
<gene>
    <name evidence="10" type="ORF">ACFFP1_20710</name>
</gene>
<evidence type="ECO:0000256" key="5">
    <source>
        <dbReference type="ARBA" id="ARBA00023267"/>
    </source>
</evidence>
<dbReference type="InterPro" id="IPR011761">
    <property type="entry name" value="ATP-grasp"/>
</dbReference>
<feature type="domain" description="Biotin carboxylation" evidence="9">
    <location>
        <begin position="11"/>
        <end position="455"/>
    </location>
</feature>
<sequence length="675" mass="71271">MTLTDTTARQRIRTLLVANRGEIAVRVIRSAREMGIETVAVYSDADADALFVREADRAVHLPGVAPADTYLRGDLILDAARRTGADAIHPGYGFLSENAEFAASVGAAGITFVGPTPDAMSAMGSKIRAKSLMEESGVPVLPGGTVTNNFNDEDLALLGKRIGYPVLVKASAGGGGRGMRIVADPSDLGEAVASARREAGSAFGDDTVFLERYVTAPRHIEVQIFGDTTGRVISLFERDCSIQRRYQKIIEESPSPVVTPQLRARLGDAAIAAGEAIGYVGAGTVEFILDQSGDFFFLEVNTRLQVEHPVTESVTGLDLVRLQLLVAQGEELPEEARTASMTGHAIEARLYAEDPAAGFLPTSGVLREFSLGAGVRADTGFAAGDAVSIHYDPMLAKLIAHAPTRAEAALALARALHTSRIHGVGTNREVLVGILRESEFLAGITDTAYLERHSVGELAVVPSGAERDLAAAGAVLALRAHRRSEAKVQRAVTPGFRNLPSQPALVRFGDGRAERDVRYRVTEKIAEISVDELSLGRISFSVEGIGPDVYAVNLVVNGVRESLQVAIHGTRIDIDGRFGGVELIELGLLPEPGTQAAAGSLAAPMPGSVVRLEVSAGERVAAGQIVLVLEAMKMEHVVRAPVDGTVSGILVEQGQQVDLGQILAVVDDAGEDGDE</sequence>
<dbReference type="PROSITE" id="PS50968">
    <property type="entry name" value="BIOTINYL_LIPOYL"/>
    <property type="match status" value="1"/>
</dbReference>
<evidence type="ECO:0000259" key="8">
    <source>
        <dbReference type="PROSITE" id="PS50975"/>
    </source>
</evidence>
<dbReference type="PANTHER" id="PTHR18866:SF126">
    <property type="entry name" value="BIOTIN CARBOXYLASE"/>
    <property type="match status" value="1"/>
</dbReference>
<dbReference type="PROSITE" id="PS50979">
    <property type="entry name" value="BC"/>
    <property type="match status" value="1"/>
</dbReference>
<evidence type="ECO:0000256" key="6">
    <source>
        <dbReference type="PROSITE-ProRule" id="PRU00409"/>
    </source>
</evidence>
<dbReference type="InterPro" id="IPR011054">
    <property type="entry name" value="Rudment_hybrid_motif"/>
</dbReference>
<dbReference type="Gene3D" id="2.40.50.100">
    <property type="match status" value="1"/>
</dbReference>
<dbReference type="InterPro" id="IPR050856">
    <property type="entry name" value="Biotin_carboxylase_complex"/>
</dbReference>
<accession>A0ABV5Y4H4</accession>
<evidence type="ECO:0000313" key="10">
    <source>
        <dbReference type="EMBL" id="MFB9821903.1"/>
    </source>
</evidence>
<evidence type="ECO:0000259" key="9">
    <source>
        <dbReference type="PROSITE" id="PS50979"/>
    </source>
</evidence>
<dbReference type="EMBL" id="JBHMBC010000039">
    <property type="protein sequence ID" value="MFB9821903.1"/>
    <property type="molecule type" value="Genomic_DNA"/>
</dbReference>
<evidence type="ECO:0000313" key="11">
    <source>
        <dbReference type="Proteomes" id="UP001589702"/>
    </source>
</evidence>
<evidence type="ECO:0000256" key="2">
    <source>
        <dbReference type="ARBA" id="ARBA00022598"/>
    </source>
</evidence>
<dbReference type="Pfam" id="PF02786">
    <property type="entry name" value="CPSase_L_D2"/>
    <property type="match status" value="1"/>
</dbReference>
<dbReference type="InterPro" id="IPR001882">
    <property type="entry name" value="Biotin_BS"/>
</dbReference>
<evidence type="ECO:0000256" key="3">
    <source>
        <dbReference type="ARBA" id="ARBA00022741"/>
    </source>
</evidence>
<dbReference type="InterPro" id="IPR005479">
    <property type="entry name" value="CPAse_ATP-bd"/>
</dbReference>
<dbReference type="SMART" id="SM00878">
    <property type="entry name" value="Biotin_carb_C"/>
    <property type="match status" value="1"/>
</dbReference>
<dbReference type="PROSITE" id="PS00866">
    <property type="entry name" value="CPSASE_1"/>
    <property type="match status" value="1"/>
</dbReference>
<dbReference type="InterPro" id="IPR005481">
    <property type="entry name" value="BC-like_N"/>
</dbReference>
<dbReference type="SUPFAM" id="SSF51230">
    <property type="entry name" value="Single hybrid motif"/>
    <property type="match status" value="1"/>
</dbReference>
<dbReference type="SUPFAM" id="SSF56059">
    <property type="entry name" value="Glutathione synthetase ATP-binding domain-like"/>
    <property type="match status" value="1"/>
</dbReference>
<feature type="domain" description="ATP-grasp" evidence="8">
    <location>
        <begin position="130"/>
        <end position="328"/>
    </location>
</feature>
<dbReference type="RefSeq" id="WP_234750493.1">
    <property type="nucleotide sequence ID" value="NZ_JAKEED010000004.1"/>
</dbReference>
<dbReference type="Pfam" id="PF00289">
    <property type="entry name" value="Biotin_carb_N"/>
    <property type="match status" value="1"/>
</dbReference>
<dbReference type="CDD" id="cd06850">
    <property type="entry name" value="biotinyl_domain"/>
    <property type="match status" value="1"/>
</dbReference>
<dbReference type="Gene3D" id="3.30.470.20">
    <property type="entry name" value="ATP-grasp fold, B domain"/>
    <property type="match status" value="1"/>
</dbReference>
<dbReference type="InterPro" id="IPR000089">
    <property type="entry name" value="Biotin_lipoyl"/>
</dbReference>
<comment type="caution">
    <text evidence="10">The sequence shown here is derived from an EMBL/GenBank/DDBJ whole genome shotgun (WGS) entry which is preliminary data.</text>
</comment>
<dbReference type="PROSITE" id="PS00867">
    <property type="entry name" value="CPSASE_2"/>
    <property type="match status" value="1"/>
</dbReference>
<dbReference type="InterPro" id="IPR011764">
    <property type="entry name" value="Biotin_carboxylation_dom"/>
</dbReference>
<dbReference type="InterPro" id="IPR005482">
    <property type="entry name" value="Biotin_COase_C"/>
</dbReference>
<dbReference type="Pfam" id="PF00364">
    <property type="entry name" value="Biotin_lipoyl"/>
    <property type="match status" value="1"/>
</dbReference>
<dbReference type="SUPFAM" id="SSF51246">
    <property type="entry name" value="Rudiment single hybrid motif"/>
    <property type="match status" value="1"/>
</dbReference>
<evidence type="ECO:0000259" key="7">
    <source>
        <dbReference type="PROSITE" id="PS50968"/>
    </source>
</evidence>
<comment type="cofactor">
    <cofactor evidence="1">
        <name>biotin</name>
        <dbReference type="ChEBI" id="CHEBI:57586"/>
    </cofactor>
</comment>
<dbReference type="SUPFAM" id="SSF52440">
    <property type="entry name" value="PreATP-grasp domain"/>
    <property type="match status" value="1"/>
</dbReference>
<keyword evidence="2" id="KW-0436">Ligase</keyword>
<protein>
    <submittedName>
        <fullName evidence="10">Biotin carboxylase N-terminal domain-containing protein</fullName>
    </submittedName>
</protein>
<dbReference type="PROSITE" id="PS50975">
    <property type="entry name" value="ATP_GRASP"/>
    <property type="match status" value="1"/>
</dbReference>
<dbReference type="PANTHER" id="PTHR18866">
    <property type="entry name" value="CARBOXYLASE:PYRUVATE/ACETYL-COA/PROPIONYL-COA CARBOXYLASE"/>
    <property type="match status" value="1"/>
</dbReference>
<keyword evidence="3 6" id="KW-0547">Nucleotide-binding</keyword>
<name>A0ABV5Y4H4_ARTRM</name>
<feature type="domain" description="Lipoyl-binding" evidence="7">
    <location>
        <begin position="592"/>
        <end position="667"/>
    </location>
</feature>
<reference evidence="10 11" key="1">
    <citation type="submission" date="2024-09" db="EMBL/GenBank/DDBJ databases">
        <authorList>
            <person name="Sun Q."/>
            <person name="Mori K."/>
        </authorList>
    </citation>
    <scope>NUCLEOTIDE SEQUENCE [LARGE SCALE GENOMIC DNA]</scope>
    <source>
        <strain evidence="10 11">JCM 1334</strain>
    </source>
</reference>
<organism evidence="10 11">
    <name type="scientific">Arthrobacter ramosus</name>
    <dbReference type="NCBI Taxonomy" id="1672"/>
    <lineage>
        <taxon>Bacteria</taxon>
        <taxon>Bacillati</taxon>
        <taxon>Actinomycetota</taxon>
        <taxon>Actinomycetes</taxon>
        <taxon>Micrococcales</taxon>
        <taxon>Micrococcaceae</taxon>
        <taxon>Arthrobacter</taxon>
    </lineage>
</organism>
<evidence type="ECO:0000256" key="4">
    <source>
        <dbReference type="ARBA" id="ARBA00022840"/>
    </source>
</evidence>
<keyword evidence="5" id="KW-0092">Biotin</keyword>
<dbReference type="Pfam" id="PF02785">
    <property type="entry name" value="Biotin_carb_C"/>
    <property type="match status" value="1"/>
</dbReference>
<proteinExistence type="predicted"/>
<dbReference type="InterPro" id="IPR016185">
    <property type="entry name" value="PreATP-grasp_dom_sf"/>
</dbReference>
<dbReference type="Proteomes" id="UP001589702">
    <property type="component" value="Unassembled WGS sequence"/>
</dbReference>
<dbReference type="PROSITE" id="PS00188">
    <property type="entry name" value="BIOTIN"/>
    <property type="match status" value="1"/>
</dbReference>
<evidence type="ECO:0000256" key="1">
    <source>
        <dbReference type="ARBA" id="ARBA00001953"/>
    </source>
</evidence>
<dbReference type="InterPro" id="IPR011053">
    <property type="entry name" value="Single_hybrid_motif"/>
</dbReference>
<keyword evidence="11" id="KW-1185">Reference proteome</keyword>